<keyword evidence="9" id="KW-1185">Reference proteome</keyword>
<protein>
    <recommendedName>
        <fullName evidence="3">amidase</fullName>
        <ecNumber evidence="3">3.5.1.4</ecNumber>
    </recommendedName>
</protein>
<reference evidence="9" key="2">
    <citation type="submission" date="2015-01" db="EMBL/GenBank/DDBJ databases">
        <title>Evolutionary Origins and Diversification of the Mycorrhizal Mutualists.</title>
        <authorList>
            <consortium name="DOE Joint Genome Institute"/>
            <consortium name="Mycorrhizal Genomics Consortium"/>
            <person name="Kohler A."/>
            <person name="Kuo A."/>
            <person name="Nagy L.G."/>
            <person name="Floudas D."/>
            <person name="Copeland A."/>
            <person name="Barry K.W."/>
            <person name="Cichocki N."/>
            <person name="Veneault-Fourrey C."/>
            <person name="LaButti K."/>
            <person name="Lindquist E.A."/>
            <person name="Lipzen A."/>
            <person name="Lundell T."/>
            <person name="Morin E."/>
            <person name="Murat C."/>
            <person name="Riley R."/>
            <person name="Ohm R."/>
            <person name="Sun H."/>
            <person name="Tunlid A."/>
            <person name="Henrissat B."/>
            <person name="Grigoriev I.V."/>
            <person name="Hibbett D.S."/>
            <person name="Martin F."/>
        </authorList>
    </citation>
    <scope>NUCLEOTIDE SEQUENCE [LARGE SCALE GENOMIC DNA]</scope>
    <source>
        <strain evidence="9">MUT 4182</strain>
    </source>
</reference>
<dbReference type="InterPro" id="IPR023631">
    <property type="entry name" value="Amidase_dom"/>
</dbReference>
<feature type="binding site" evidence="6">
    <location>
        <position position="207"/>
    </location>
    <ligand>
        <name>substrate</name>
    </ligand>
</feature>
<dbReference type="EC" id="3.5.1.4" evidence="3"/>
<feature type="active site" description="Charge relay system" evidence="5">
    <location>
        <position position="207"/>
    </location>
</feature>
<accession>A0A0C3QIF2</accession>
<dbReference type="Proteomes" id="UP000054248">
    <property type="component" value="Unassembled WGS sequence"/>
</dbReference>
<organism evidence="8 9">
    <name type="scientific">Tulasnella calospora MUT 4182</name>
    <dbReference type="NCBI Taxonomy" id="1051891"/>
    <lineage>
        <taxon>Eukaryota</taxon>
        <taxon>Fungi</taxon>
        <taxon>Dikarya</taxon>
        <taxon>Basidiomycota</taxon>
        <taxon>Agaricomycotina</taxon>
        <taxon>Agaricomycetes</taxon>
        <taxon>Cantharellales</taxon>
        <taxon>Tulasnellaceae</taxon>
        <taxon>Tulasnella</taxon>
    </lineage>
</organism>
<dbReference type="Pfam" id="PF01425">
    <property type="entry name" value="Amidase"/>
    <property type="match status" value="1"/>
</dbReference>
<dbReference type="PIRSF" id="PIRSF001221">
    <property type="entry name" value="Amidase_fungi"/>
    <property type="match status" value="1"/>
</dbReference>
<dbReference type="InterPro" id="IPR020556">
    <property type="entry name" value="Amidase_CS"/>
</dbReference>
<evidence type="ECO:0000313" key="8">
    <source>
        <dbReference type="EMBL" id="KIO25729.1"/>
    </source>
</evidence>
<dbReference type="STRING" id="1051891.A0A0C3QIF2"/>
<dbReference type="OrthoDB" id="6428749at2759"/>
<feature type="binding site" evidence="6">
    <location>
        <begin position="228"/>
        <end position="231"/>
    </location>
    <ligand>
        <name>substrate</name>
    </ligand>
</feature>
<gene>
    <name evidence="8" type="ORF">M407DRAFT_75262</name>
</gene>
<evidence type="ECO:0000259" key="7">
    <source>
        <dbReference type="Pfam" id="PF01425"/>
    </source>
</evidence>
<dbReference type="PROSITE" id="PS00571">
    <property type="entry name" value="AMIDASES"/>
    <property type="match status" value="1"/>
</dbReference>
<name>A0A0C3QIF2_9AGAM</name>
<evidence type="ECO:0000256" key="2">
    <source>
        <dbReference type="ARBA" id="ARBA00009199"/>
    </source>
</evidence>
<reference evidence="8 9" key="1">
    <citation type="submission" date="2014-04" db="EMBL/GenBank/DDBJ databases">
        <authorList>
            <consortium name="DOE Joint Genome Institute"/>
            <person name="Kuo A."/>
            <person name="Girlanda M."/>
            <person name="Perotto S."/>
            <person name="Kohler A."/>
            <person name="Nagy L.G."/>
            <person name="Floudas D."/>
            <person name="Copeland A."/>
            <person name="Barry K.W."/>
            <person name="Cichocki N."/>
            <person name="Veneault-Fourrey C."/>
            <person name="LaButti K."/>
            <person name="Lindquist E.A."/>
            <person name="Lipzen A."/>
            <person name="Lundell T."/>
            <person name="Morin E."/>
            <person name="Murat C."/>
            <person name="Sun H."/>
            <person name="Tunlid A."/>
            <person name="Henrissat B."/>
            <person name="Grigoriev I.V."/>
            <person name="Hibbett D.S."/>
            <person name="Martin F."/>
            <person name="Nordberg H.P."/>
            <person name="Cantor M.N."/>
            <person name="Hua S.X."/>
        </authorList>
    </citation>
    <scope>NUCLEOTIDE SEQUENCE [LARGE SCALE GENOMIC DNA]</scope>
    <source>
        <strain evidence="8 9">MUT 4182</strain>
    </source>
</reference>
<dbReference type="Gene3D" id="3.90.1300.10">
    <property type="entry name" value="Amidase signature (AS) domain"/>
    <property type="match status" value="1"/>
</dbReference>
<comment type="similarity">
    <text evidence="2">Belongs to the amidase family.</text>
</comment>
<evidence type="ECO:0000256" key="6">
    <source>
        <dbReference type="PIRSR" id="PIRSR001221-2"/>
    </source>
</evidence>
<dbReference type="EMBL" id="KN823036">
    <property type="protein sequence ID" value="KIO25729.1"/>
    <property type="molecule type" value="Genomic_DNA"/>
</dbReference>
<proteinExistence type="inferred from homology"/>
<dbReference type="InterPro" id="IPR036928">
    <property type="entry name" value="AS_sf"/>
</dbReference>
<evidence type="ECO:0000313" key="9">
    <source>
        <dbReference type="Proteomes" id="UP000054248"/>
    </source>
</evidence>
<keyword evidence="4" id="KW-0378">Hydrolase</keyword>
<feature type="active site" description="Charge relay system" evidence="5">
    <location>
        <position position="132"/>
    </location>
</feature>
<sequence length="583" mass="64327">MSSTDWQEIASERKRKQEDLIPLEWRIPSPPDGLLDVTLIPQACGLLTARELEITDTIDVNVILSKLGNGIWSAVEVTKAFLKRAIIAHQLTNCLTEIFIERALERALKLDQFLKKNGRTMGPLHGLPVSLKDQFCMEGLETIMGYVSWVGKVSDHDAAIVEILYELGAVPFVRTNVPQTLMWGETFNTVFGRTTNPFNRKLTPGGSSGGEGALVALRGSPLGIGTDIGGSVRIPAGFTGIYSLRPCYGRLPYEGAANVLEGQEAITSAIGPMASDISALKTFAKAVLDAKPWNKDPLVLRKPWNDKEYALTEHGGEGAQLCFAVMLDNGLVRPQPPVRRAMSMLVSALTDAGHKVIDWENKLHLELHATSEHIMSADGGEGYRTVCSLTGEPLLQTMMPHAEQPDPNHPWHAHPTFLDEPFTMTLRNAGKGAISAYELWELHKKKAEIRKQYLDHWERTKTRTGTGRPVDAILCPVAPYPAPPHGHNSNDFYTVIWNFLDYACTAFPVTKVDSSLDLPDPPPDSFYNQEDEAVFKLYDPEVFFNAPVGLQLVGRTQEEEAVIAMTEIAVSALETWKGVHSKS</sequence>
<evidence type="ECO:0000256" key="5">
    <source>
        <dbReference type="PIRSR" id="PIRSR001221-1"/>
    </source>
</evidence>
<dbReference type="GO" id="GO:0004040">
    <property type="term" value="F:amidase activity"/>
    <property type="evidence" value="ECO:0007669"/>
    <property type="project" value="UniProtKB-EC"/>
</dbReference>
<evidence type="ECO:0000256" key="3">
    <source>
        <dbReference type="ARBA" id="ARBA00012922"/>
    </source>
</evidence>
<feature type="active site" description="Acyl-ester intermediate" evidence="5">
    <location>
        <position position="231"/>
    </location>
</feature>
<evidence type="ECO:0000256" key="4">
    <source>
        <dbReference type="ARBA" id="ARBA00022801"/>
    </source>
</evidence>
<dbReference type="AlphaFoldDB" id="A0A0C3QIF2"/>
<feature type="domain" description="Amidase" evidence="7">
    <location>
        <begin position="76"/>
        <end position="562"/>
    </location>
</feature>
<dbReference type="PANTHER" id="PTHR46072">
    <property type="entry name" value="AMIDASE-RELATED-RELATED"/>
    <property type="match status" value="1"/>
</dbReference>
<dbReference type="HOGENOM" id="CLU_009600_9_2_1"/>
<evidence type="ECO:0000256" key="1">
    <source>
        <dbReference type="ARBA" id="ARBA00001311"/>
    </source>
</evidence>
<dbReference type="SUPFAM" id="SSF75304">
    <property type="entry name" value="Amidase signature (AS) enzymes"/>
    <property type="match status" value="1"/>
</dbReference>
<feature type="binding site" evidence="6">
    <location>
        <position position="181"/>
    </location>
    <ligand>
        <name>substrate</name>
    </ligand>
</feature>
<comment type="catalytic activity">
    <reaction evidence="1">
        <text>a monocarboxylic acid amide + H2O = a monocarboxylate + NH4(+)</text>
        <dbReference type="Rhea" id="RHEA:12020"/>
        <dbReference type="ChEBI" id="CHEBI:15377"/>
        <dbReference type="ChEBI" id="CHEBI:28938"/>
        <dbReference type="ChEBI" id="CHEBI:35757"/>
        <dbReference type="ChEBI" id="CHEBI:83628"/>
        <dbReference type="EC" id="3.5.1.4"/>
    </reaction>
</comment>